<reference evidence="6 7" key="1">
    <citation type="submission" date="2020-04" db="EMBL/GenBank/DDBJ databases">
        <authorList>
            <person name="Zhang R."/>
            <person name="Schippers A."/>
        </authorList>
    </citation>
    <scope>NUCLEOTIDE SEQUENCE [LARGE SCALE GENOMIC DNA]</scope>
    <source>
        <strain evidence="6 7">DSM 109850</strain>
    </source>
</reference>
<dbReference type="PRINTS" id="PR00038">
    <property type="entry name" value="HTHLUXR"/>
</dbReference>
<proteinExistence type="predicted"/>
<feature type="transmembrane region" description="Helical" evidence="4">
    <location>
        <begin position="190"/>
        <end position="212"/>
    </location>
</feature>
<evidence type="ECO:0000313" key="7">
    <source>
        <dbReference type="Proteomes" id="UP000533476"/>
    </source>
</evidence>
<comment type="caution">
    <text evidence="6">The sequence shown here is derived from an EMBL/GenBank/DDBJ whole genome shotgun (WGS) entry which is preliminary data.</text>
</comment>
<gene>
    <name evidence="6" type="ORF">HIJ39_21000</name>
</gene>
<dbReference type="PANTHER" id="PTHR44688">
    <property type="entry name" value="DNA-BINDING TRANSCRIPTIONAL ACTIVATOR DEVR_DOSR"/>
    <property type="match status" value="1"/>
</dbReference>
<dbReference type="InterPro" id="IPR036388">
    <property type="entry name" value="WH-like_DNA-bd_sf"/>
</dbReference>
<dbReference type="Pfam" id="PF00196">
    <property type="entry name" value="GerE"/>
    <property type="match status" value="1"/>
</dbReference>
<feature type="transmembrane region" description="Helical" evidence="4">
    <location>
        <begin position="247"/>
        <end position="264"/>
    </location>
</feature>
<dbReference type="PROSITE" id="PS50043">
    <property type="entry name" value="HTH_LUXR_2"/>
    <property type="match status" value="1"/>
</dbReference>
<keyword evidence="4" id="KW-0472">Membrane</keyword>
<feature type="transmembrane region" description="Helical" evidence="4">
    <location>
        <begin position="330"/>
        <end position="349"/>
    </location>
</feature>
<dbReference type="RefSeq" id="WP_169102996.1">
    <property type="nucleotide sequence ID" value="NZ_JABBVZ010000151.1"/>
</dbReference>
<keyword evidence="4" id="KW-0812">Transmembrane</keyword>
<keyword evidence="2" id="KW-0238">DNA-binding</keyword>
<evidence type="ECO:0000256" key="4">
    <source>
        <dbReference type="SAM" id="Phobius"/>
    </source>
</evidence>
<dbReference type="GO" id="GO:0003677">
    <property type="term" value="F:DNA binding"/>
    <property type="evidence" value="ECO:0007669"/>
    <property type="project" value="UniProtKB-KW"/>
</dbReference>
<organism evidence="6 7">
    <name type="scientific">Sulfobacillus harzensis</name>
    <dbReference type="NCBI Taxonomy" id="2729629"/>
    <lineage>
        <taxon>Bacteria</taxon>
        <taxon>Bacillati</taxon>
        <taxon>Bacillota</taxon>
        <taxon>Clostridia</taxon>
        <taxon>Eubacteriales</taxon>
        <taxon>Clostridiales Family XVII. Incertae Sedis</taxon>
        <taxon>Sulfobacillus</taxon>
    </lineage>
</organism>
<sequence length="438" mass="47698">MFLRMRSLPAPYWLVGLTILLFGWIEAFIVEILRITPGPLDLRADALVLVGLAAMFSLTGLTLKFSWVGRVRRWFAILALPWVAALSLLGWATGSPLGWALVETGAVLPLAFQWLSYLPVALSHRNRTFLTAWIGATAIAGILIFLVHLFPLHGGAVFASSLMVMAAMLWVLPTAPAWKPSLRPIRPNQTGGAAIGLYLALGLGGSTAARWASSAVQISWIPALLLTVASLIVLLALPFAFKRTRHMLAYLSAVFLAIDLLGFADPGVRNVLLGLQFLLLVAANLLSLWWSISLITALRRAPAELGIALGATSLAVALGWFLPAATGKPAIWMLVAVILVVMATPFLMASSRAPEPTSSTFRGNPEYLFDRAKLTPQERRIVQLLLQGKSNQAIIQELYVSINTLKTHLKNIYRKTETKNRHELIDLIGSQQNQSAGH</sequence>
<keyword evidence="1" id="KW-0805">Transcription regulation</keyword>
<feature type="transmembrane region" description="Helical" evidence="4">
    <location>
        <begin position="305"/>
        <end position="324"/>
    </location>
</feature>
<feature type="transmembrane region" description="Helical" evidence="4">
    <location>
        <begin position="98"/>
        <end position="118"/>
    </location>
</feature>
<feature type="transmembrane region" description="Helical" evidence="4">
    <location>
        <begin position="156"/>
        <end position="178"/>
    </location>
</feature>
<evidence type="ECO:0000313" key="6">
    <source>
        <dbReference type="EMBL" id="NMP24790.1"/>
    </source>
</evidence>
<feature type="transmembrane region" description="Helical" evidence="4">
    <location>
        <begin position="74"/>
        <end position="92"/>
    </location>
</feature>
<evidence type="ECO:0000256" key="3">
    <source>
        <dbReference type="ARBA" id="ARBA00023163"/>
    </source>
</evidence>
<evidence type="ECO:0000256" key="1">
    <source>
        <dbReference type="ARBA" id="ARBA00023015"/>
    </source>
</evidence>
<feature type="transmembrane region" description="Helical" evidence="4">
    <location>
        <begin position="276"/>
        <end position="298"/>
    </location>
</feature>
<keyword evidence="4" id="KW-1133">Transmembrane helix</keyword>
<name>A0A7Y0L7T4_9FIRM</name>
<dbReference type="AlphaFoldDB" id="A0A7Y0L7T4"/>
<accession>A0A7Y0L7T4</accession>
<dbReference type="PANTHER" id="PTHR44688:SF16">
    <property type="entry name" value="DNA-BINDING TRANSCRIPTIONAL ACTIVATOR DEVR_DOSR"/>
    <property type="match status" value="1"/>
</dbReference>
<dbReference type="InterPro" id="IPR000792">
    <property type="entry name" value="Tscrpt_reg_LuxR_C"/>
</dbReference>
<dbReference type="EMBL" id="JABBVZ010000151">
    <property type="protein sequence ID" value="NMP24790.1"/>
    <property type="molecule type" value="Genomic_DNA"/>
</dbReference>
<dbReference type="SUPFAM" id="SSF46894">
    <property type="entry name" value="C-terminal effector domain of the bipartite response regulators"/>
    <property type="match status" value="1"/>
</dbReference>
<evidence type="ECO:0000256" key="2">
    <source>
        <dbReference type="ARBA" id="ARBA00023125"/>
    </source>
</evidence>
<protein>
    <submittedName>
        <fullName evidence="6">Helix-turn-helix transcriptional regulator</fullName>
    </submittedName>
</protein>
<dbReference type="SMART" id="SM00421">
    <property type="entry name" value="HTH_LUXR"/>
    <property type="match status" value="1"/>
</dbReference>
<dbReference type="GO" id="GO:0006355">
    <property type="term" value="P:regulation of DNA-templated transcription"/>
    <property type="evidence" value="ECO:0007669"/>
    <property type="project" value="InterPro"/>
</dbReference>
<keyword evidence="3" id="KW-0804">Transcription</keyword>
<feature type="transmembrane region" description="Helical" evidence="4">
    <location>
        <begin position="130"/>
        <end position="150"/>
    </location>
</feature>
<keyword evidence="7" id="KW-1185">Reference proteome</keyword>
<feature type="transmembrane region" description="Helical" evidence="4">
    <location>
        <begin position="47"/>
        <end position="67"/>
    </location>
</feature>
<feature type="domain" description="HTH luxR-type" evidence="5">
    <location>
        <begin position="367"/>
        <end position="432"/>
    </location>
</feature>
<dbReference type="InterPro" id="IPR016032">
    <property type="entry name" value="Sig_transdc_resp-reg_C-effctor"/>
</dbReference>
<evidence type="ECO:0000259" key="5">
    <source>
        <dbReference type="PROSITE" id="PS50043"/>
    </source>
</evidence>
<dbReference type="Proteomes" id="UP000533476">
    <property type="component" value="Unassembled WGS sequence"/>
</dbReference>
<dbReference type="CDD" id="cd06170">
    <property type="entry name" value="LuxR_C_like"/>
    <property type="match status" value="1"/>
</dbReference>
<feature type="transmembrane region" description="Helical" evidence="4">
    <location>
        <begin position="218"/>
        <end position="240"/>
    </location>
</feature>
<feature type="transmembrane region" description="Helical" evidence="4">
    <location>
        <begin position="12"/>
        <end position="35"/>
    </location>
</feature>
<dbReference type="Gene3D" id="1.10.10.10">
    <property type="entry name" value="Winged helix-like DNA-binding domain superfamily/Winged helix DNA-binding domain"/>
    <property type="match status" value="1"/>
</dbReference>